<feature type="transmembrane region" description="Helical" evidence="1">
    <location>
        <begin position="7"/>
        <end position="25"/>
    </location>
</feature>
<dbReference type="EMBL" id="SOPX01000001">
    <property type="protein sequence ID" value="TFB33611.1"/>
    <property type="molecule type" value="Genomic_DNA"/>
</dbReference>
<evidence type="ECO:0000256" key="1">
    <source>
        <dbReference type="SAM" id="Phobius"/>
    </source>
</evidence>
<keyword evidence="1" id="KW-0472">Membrane</keyword>
<evidence type="ECO:0000313" key="2">
    <source>
        <dbReference type="EMBL" id="TFB33611.1"/>
    </source>
</evidence>
<gene>
    <name evidence="2" type="ORF">E3V97_06075</name>
</gene>
<name>A0ABY2HUI2_9SPHI</name>
<organism evidence="2 3">
    <name type="scientific">Pedobacter alluvionis</name>
    <dbReference type="NCBI Taxonomy" id="475253"/>
    <lineage>
        <taxon>Bacteria</taxon>
        <taxon>Pseudomonadati</taxon>
        <taxon>Bacteroidota</taxon>
        <taxon>Sphingobacteriia</taxon>
        <taxon>Sphingobacteriales</taxon>
        <taxon>Sphingobacteriaceae</taxon>
        <taxon>Pedobacter</taxon>
    </lineage>
</organism>
<keyword evidence="1" id="KW-1133">Transmembrane helix</keyword>
<comment type="caution">
    <text evidence="2">The sequence shown here is derived from an EMBL/GenBank/DDBJ whole genome shotgun (WGS) entry which is preliminary data.</text>
</comment>
<sequence>MKLFNIGLTLMIVAVIALPIVAVISPSDRDFVLYAFYFCGLLELIGLIFVLIHIVTLKRKNP</sequence>
<protein>
    <submittedName>
        <fullName evidence="2">Uncharacterized protein</fullName>
    </submittedName>
</protein>
<proteinExistence type="predicted"/>
<evidence type="ECO:0000313" key="3">
    <source>
        <dbReference type="Proteomes" id="UP000297429"/>
    </source>
</evidence>
<accession>A0ABY2HUI2</accession>
<reference evidence="2 3" key="1">
    <citation type="submission" date="2019-03" db="EMBL/GenBank/DDBJ databases">
        <authorList>
            <person name="He R.-H."/>
        </authorList>
    </citation>
    <scope>NUCLEOTIDE SEQUENCE [LARGE SCALE GENOMIC DNA]</scope>
    <source>
        <strain evidence="2 3">DSM 19624</strain>
    </source>
</reference>
<dbReference type="RefSeq" id="WP_134380444.1">
    <property type="nucleotide sequence ID" value="NZ_RCCK01000011.1"/>
</dbReference>
<keyword evidence="1" id="KW-0812">Transmembrane</keyword>
<feature type="transmembrane region" description="Helical" evidence="1">
    <location>
        <begin position="31"/>
        <end position="57"/>
    </location>
</feature>
<dbReference type="Proteomes" id="UP000297429">
    <property type="component" value="Unassembled WGS sequence"/>
</dbReference>
<keyword evidence="3" id="KW-1185">Reference proteome</keyword>